<dbReference type="Pfam" id="PF20139">
    <property type="entry name" value="DUF6529"/>
    <property type="match status" value="1"/>
</dbReference>
<feature type="transmembrane region" description="Helical" evidence="1">
    <location>
        <begin position="100"/>
        <end position="122"/>
    </location>
</feature>
<dbReference type="Proteomes" id="UP001235744">
    <property type="component" value="Chromosome"/>
</dbReference>
<sequence>MSAQQGEADRNTFTTSAVLVVLLPIAVAVGIYLFGAHHTPRYNNALFGEHGNAAVELKAQLSTALLGLALIQLGLALWMYGRVPGARSAPRPVRRGHRALGFLAFLFSLPIAHHCLTTYGIETTSPRAAIHSFAGCVLYGAFVAKVIVVRSRRLPGRLLPAMGALLVLGVALLWYTAALWALNGDSAPGFSSV</sequence>
<feature type="transmembrane region" description="Helical" evidence="1">
    <location>
        <begin position="161"/>
        <end position="182"/>
    </location>
</feature>
<keyword evidence="3" id="KW-1185">Reference proteome</keyword>
<name>A0ABY9J0Y7_9ACTN</name>
<accession>A0ABY9J0Y7</accession>
<feature type="transmembrane region" description="Helical" evidence="1">
    <location>
        <begin position="12"/>
        <end position="34"/>
    </location>
</feature>
<keyword evidence="1" id="KW-0472">Membrane</keyword>
<gene>
    <name evidence="2" type="ORF">P8A19_35160</name>
</gene>
<keyword evidence="1" id="KW-0812">Transmembrane</keyword>
<feature type="transmembrane region" description="Helical" evidence="1">
    <location>
        <begin position="128"/>
        <end position="149"/>
    </location>
</feature>
<organism evidence="2 3">
    <name type="scientific">Streptomyces poriferorum</name>
    <dbReference type="NCBI Taxonomy" id="2798799"/>
    <lineage>
        <taxon>Bacteria</taxon>
        <taxon>Bacillati</taxon>
        <taxon>Actinomycetota</taxon>
        <taxon>Actinomycetes</taxon>
        <taxon>Kitasatosporales</taxon>
        <taxon>Streptomycetaceae</taxon>
        <taxon>Streptomyces</taxon>
    </lineage>
</organism>
<feature type="transmembrane region" description="Helical" evidence="1">
    <location>
        <begin position="61"/>
        <end position="80"/>
    </location>
</feature>
<keyword evidence="1" id="KW-1133">Transmembrane helix</keyword>
<evidence type="ECO:0000256" key="1">
    <source>
        <dbReference type="SAM" id="Phobius"/>
    </source>
</evidence>
<proteinExistence type="predicted"/>
<protein>
    <submittedName>
        <fullName evidence="2">DUF6529 family protein</fullName>
    </submittedName>
</protein>
<dbReference type="EMBL" id="CP120988">
    <property type="protein sequence ID" value="WLQ60341.1"/>
    <property type="molecule type" value="Genomic_DNA"/>
</dbReference>
<evidence type="ECO:0000313" key="3">
    <source>
        <dbReference type="Proteomes" id="UP001235744"/>
    </source>
</evidence>
<reference evidence="2 3" key="1">
    <citation type="submission" date="2023-03" db="EMBL/GenBank/DDBJ databases">
        <title>Isolation and description of six Streptomyces strains from soil environments, able to metabolize different microbial glucans.</title>
        <authorList>
            <person name="Widen T."/>
            <person name="Larsbrink J."/>
        </authorList>
    </citation>
    <scope>NUCLEOTIDE SEQUENCE [LARGE SCALE GENOMIC DNA]</scope>
    <source>
        <strain evidence="2 3">Alt2</strain>
    </source>
</reference>
<dbReference type="InterPro" id="IPR045382">
    <property type="entry name" value="DUF6529"/>
</dbReference>
<evidence type="ECO:0000313" key="2">
    <source>
        <dbReference type="EMBL" id="WLQ60341.1"/>
    </source>
</evidence>